<comment type="caution">
    <text evidence="6">The sequence shown here is derived from an EMBL/GenBank/DDBJ whole genome shotgun (WGS) entry which is preliminary data.</text>
</comment>
<dbReference type="InterPro" id="IPR000700">
    <property type="entry name" value="PAS-assoc_C"/>
</dbReference>
<dbReference type="SMART" id="SM00065">
    <property type="entry name" value="GAF"/>
    <property type="match status" value="2"/>
</dbReference>
<feature type="coiled-coil region" evidence="3">
    <location>
        <begin position="896"/>
        <end position="923"/>
    </location>
</feature>
<evidence type="ECO:0000313" key="7">
    <source>
        <dbReference type="Proteomes" id="UP001501729"/>
    </source>
</evidence>
<evidence type="ECO:0000313" key="6">
    <source>
        <dbReference type="EMBL" id="GAA5056758.1"/>
    </source>
</evidence>
<dbReference type="InterPro" id="IPR013767">
    <property type="entry name" value="PAS_fold"/>
</dbReference>
<keyword evidence="1" id="KW-0805">Transcription regulation</keyword>
<dbReference type="NCBIfam" id="TIGR00229">
    <property type="entry name" value="sensory_box"/>
    <property type="match status" value="3"/>
</dbReference>
<sequence>MISFPDKQTSLDGGGFGAVASWLCDEEGSSSLLFSAIDEALCTFAFKRDEPLTWWSRRMTDLTGRSDSDLVERRAKDLVVASDRARFETGVQTALDEGEASFVAAFDTEENHARLGDCRIVRLPETDLLFAVVTEASVSEKHRETLDRVDTIIYALDTELRYVYVNEQWYASAAEWGHDGSSVLGKHIWTQFPKAAKTQLHDEIDVALKTQQSKTFEEYLPETETWMVTRLYPSSDGVTVFSRDITEEKNRQQELERYKTIVETVGDGIYALDDSLRFLSVNEAMEELTGYSRDELVGAHGSLIADEKTVAKATRQRERLLAGEIDVGRYEIPIRTTDDKEVPVEVRFTALPVEDGNFKGTVGVMRDISERVERDRRLQIERDRVTAMFENSGDAIAYCEYDGETPMIRAVNAAFEECFGVSEEMVGQPIDNVVVPSELAAEASDINQRTKTGEYIEREVRRKTTNGVRDFFLRSIPIRPGESGERSYGVYTDITERKERERELERYETIVETVSDGIYTTDEQFRFTSANDALVSMTGYGRDELLGSTPELITSEETLAKTTRLRRRILSGEAETEATTINLRSANGDEIPVELRFKPLPTDDESRGGKTVGVVRDITERVERERTLRENEERLRTVVENVPVVLFAVDADGTFTLSEGRGLSAFDADAGDAVGDSIFDWLSDYPAAIADIERALLGESFDTIHEMHDAYFETWYQPIRDDDEVTGVIGVSMDVTARIRHEQVLTALHTATQEMLDAESTETVAQIAAEVGASVLGLPGVAVYLFDEETNALRPVAHSDDVPKLVGEPTPFEAGESIAWQVFVTGETRVFDDVRESEHVYNQDTRLRSGLYVPLGNHGVFISVDDRTATFEADAIELATIFAATTQAALDRVSRESALREREQELEQQTKRLERLHETTELLRDIEHLLVLADSRSNVVNEVCERLVETDRFAMAWVGRPDETASQVIPEAWAGTERGYLDSVSLALDDDSAMENRGEPAVTTVQSDALTVIENVADVAGATAGFQSDGWRPESLMRGYQSVVGIPLVYRDYSYGVLAVYANRPDAFDALSRAVFSELGETIAYAINAIETKRGLLTDRTVELDLRVHDSDDLLQRLAASFDCRVTYEGVVAGDEDADHLFITISETDVEAVQSYLGDVVGVTNSRLVSERDEESLFEVTVTEPLFASALVERGAVPESITATEQSIRAVVNVPHTTEVREFVETLRARYPDLGLAARRNRERPVQTVQTCRAAFEERLTDRQRQVLETAYLSGFFDSPRSTTGQEVAASLDITQPTFINHLRSAQRKLFDQLYETNVLDS</sequence>
<proteinExistence type="predicted"/>
<dbReference type="PROSITE" id="PS50112">
    <property type="entry name" value="PAS"/>
    <property type="match status" value="3"/>
</dbReference>
<dbReference type="PROSITE" id="PS50113">
    <property type="entry name" value="PAC"/>
    <property type="match status" value="2"/>
</dbReference>
<dbReference type="SMART" id="SM00091">
    <property type="entry name" value="PAS"/>
    <property type="match status" value="5"/>
</dbReference>
<dbReference type="Gene3D" id="3.30.450.40">
    <property type="match status" value="2"/>
</dbReference>
<dbReference type="InterPro" id="IPR029016">
    <property type="entry name" value="GAF-like_dom_sf"/>
</dbReference>
<dbReference type="PANTHER" id="PTHR44757">
    <property type="entry name" value="DIGUANYLATE CYCLASE DGCP"/>
    <property type="match status" value="1"/>
</dbReference>
<dbReference type="InterPro" id="IPR013656">
    <property type="entry name" value="PAS_4"/>
</dbReference>
<dbReference type="SUPFAM" id="SSF55781">
    <property type="entry name" value="GAF domain-like"/>
    <property type="match status" value="2"/>
</dbReference>
<dbReference type="Pfam" id="PF13185">
    <property type="entry name" value="GAF_2"/>
    <property type="match status" value="2"/>
</dbReference>
<dbReference type="Proteomes" id="UP001501729">
    <property type="component" value="Unassembled WGS sequence"/>
</dbReference>
<protein>
    <recommendedName>
        <fullName evidence="8">PAS domain S-box-containing protein</fullName>
    </recommendedName>
</protein>
<organism evidence="6 7">
    <name type="scientific">Haladaptatus pallidirubidus</name>
    <dbReference type="NCBI Taxonomy" id="1008152"/>
    <lineage>
        <taxon>Archaea</taxon>
        <taxon>Methanobacteriati</taxon>
        <taxon>Methanobacteriota</taxon>
        <taxon>Stenosarchaea group</taxon>
        <taxon>Halobacteria</taxon>
        <taxon>Halobacteriales</taxon>
        <taxon>Haladaptataceae</taxon>
        <taxon>Haladaptatus</taxon>
    </lineage>
</organism>
<feature type="domain" description="PAC" evidence="5">
    <location>
        <begin position="328"/>
        <end position="380"/>
    </location>
</feature>
<dbReference type="InterPro" id="IPR007050">
    <property type="entry name" value="HTH_bacterioopsin"/>
</dbReference>
<dbReference type="InterPro" id="IPR000014">
    <property type="entry name" value="PAS"/>
</dbReference>
<dbReference type="SUPFAM" id="SSF55785">
    <property type="entry name" value="PYP-like sensor domain (PAS domain)"/>
    <property type="match status" value="6"/>
</dbReference>
<dbReference type="Pfam" id="PF04967">
    <property type="entry name" value="HTH_10"/>
    <property type="match status" value="1"/>
</dbReference>
<gene>
    <name evidence="6" type="ORF">GCM10025751_38010</name>
</gene>
<dbReference type="InterPro" id="IPR031803">
    <property type="entry name" value="BAT_GAF/HTH-assoc"/>
</dbReference>
<dbReference type="GO" id="GO:0006355">
    <property type="term" value="P:regulation of DNA-templated transcription"/>
    <property type="evidence" value="ECO:0007669"/>
    <property type="project" value="InterPro"/>
</dbReference>
<dbReference type="InterPro" id="IPR052155">
    <property type="entry name" value="Biofilm_reg_signaling"/>
</dbReference>
<name>A0AAV3UM00_9EURY</name>
<dbReference type="InterPro" id="IPR036388">
    <property type="entry name" value="WH-like_DNA-bd_sf"/>
</dbReference>
<evidence type="ECO:0000256" key="1">
    <source>
        <dbReference type="ARBA" id="ARBA00023015"/>
    </source>
</evidence>
<dbReference type="EMBL" id="BAABKX010000015">
    <property type="protein sequence ID" value="GAA5056758.1"/>
    <property type="molecule type" value="Genomic_DNA"/>
</dbReference>
<dbReference type="Pfam" id="PF08448">
    <property type="entry name" value="PAS_4"/>
    <property type="match status" value="3"/>
</dbReference>
<evidence type="ECO:0000259" key="4">
    <source>
        <dbReference type="PROSITE" id="PS50112"/>
    </source>
</evidence>
<evidence type="ECO:0000259" key="5">
    <source>
        <dbReference type="PROSITE" id="PS50113"/>
    </source>
</evidence>
<dbReference type="PANTHER" id="PTHR44757:SF2">
    <property type="entry name" value="BIOFILM ARCHITECTURE MAINTENANCE PROTEIN MBAA"/>
    <property type="match status" value="1"/>
</dbReference>
<dbReference type="CDD" id="cd00130">
    <property type="entry name" value="PAS"/>
    <property type="match status" value="3"/>
</dbReference>
<evidence type="ECO:0000256" key="2">
    <source>
        <dbReference type="ARBA" id="ARBA00023163"/>
    </source>
</evidence>
<dbReference type="InterPro" id="IPR035965">
    <property type="entry name" value="PAS-like_dom_sf"/>
</dbReference>
<dbReference type="InterPro" id="IPR001610">
    <property type="entry name" value="PAC"/>
</dbReference>
<dbReference type="Pfam" id="PF00989">
    <property type="entry name" value="PAS"/>
    <property type="match status" value="1"/>
</dbReference>
<feature type="domain" description="PAS" evidence="4">
    <location>
        <begin position="503"/>
        <end position="573"/>
    </location>
</feature>
<dbReference type="SMART" id="SM00086">
    <property type="entry name" value="PAC"/>
    <property type="match status" value="4"/>
</dbReference>
<dbReference type="GeneID" id="68614333"/>
<dbReference type="Gene3D" id="1.10.10.10">
    <property type="entry name" value="Winged helix-like DNA-binding domain superfamily/Winged helix DNA-binding domain"/>
    <property type="match status" value="1"/>
</dbReference>
<dbReference type="RefSeq" id="WP_227774075.1">
    <property type="nucleotide sequence ID" value="NZ_BAABKX010000015.1"/>
</dbReference>
<evidence type="ECO:0000256" key="3">
    <source>
        <dbReference type="SAM" id="Coils"/>
    </source>
</evidence>
<keyword evidence="7" id="KW-1185">Reference proteome</keyword>
<dbReference type="Pfam" id="PF13426">
    <property type="entry name" value="PAS_9"/>
    <property type="match status" value="1"/>
</dbReference>
<dbReference type="Gene3D" id="3.30.450.20">
    <property type="entry name" value="PAS domain"/>
    <property type="match status" value="5"/>
</dbReference>
<reference evidence="6 7" key="1">
    <citation type="journal article" date="2019" name="Int. J. Syst. Evol. Microbiol.">
        <title>The Global Catalogue of Microorganisms (GCM) 10K type strain sequencing project: providing services to taxonomists for standard genome sequencing and annotation.</title>
        <authorList>
            <consortium name="The Broad Institute Genomics Platform"/>
            <consortium name="The Broad Institute Genome Sequencing Center for Infectious Disease"/>
            <person name="Wu L."/>
            <person name="Ma J."/>
        </authorList>
    </citation>
    <scope>NUCLEOTIDE SEQUENCE [LARGE SCALE GENOMIC DNA]</scope>
    <source>
        <strain evidence="6 7">JCM 17504</strain>
    </source>
</reference>
<dbReference type="Pfam" id="PF15915">
    <property type="entry name" value="BAT"/>
    <property type="match status" value="1"/>
</dbReference>
<feature type="domain" description="PAS" evidence="4">
    <location>
        <begin position="254"/>
        <end position="298"/>
    </location>
</feature>
<feature type="domain" description="PAS" evidence="4">
    <location>
        <begin position="44"/>
        <end position="98"/>
    </location>
</feature>
<keyword evidence="2" id="KW-0804">Transcription</keyword>
<feature type="domain" description="PAC" evidence="5">
    <location>
        <begin position="574"/>
        <end position="630"/>
    </location>
</feature>
<keyword evidence="3" id="KW-0175">Coiled coil</keyword>
<accession>A0AAV3UM00</accession>
<dbReference type="InterPro" id="IPR003018">
    <property type="entry name" value="GAF"/>
</dbReference>
<evidence type="ECO:0008006" key="8">
    <source>
        <dbReference type="Google" id="ProtNLM"/>
    </source>
</evidence>